<feature type="domain" description="FAD-binding" evidence="7">
    <location>
        <begin position="55"/>
        <end position="192"/>
    </location>
</feature>
<organism evidence="8 9">
    <name type="scientific">Parascedosporium putredinis</name>
    <dbReference type="NCBI Taxonomy" id="1442378"/>
    <lineage>
        <taxon>Eukaryota</taxon>
        <taxon>Fungi</taxon>
        <taxon>Dikarya</taxon>
        <taxon>Ascomycota</taxon>
        <taxon>Pezizomycotina</taxon>
        <taxon>Sordariomycetes</taxon>
        <taxon>Hypocreomycetidae</taxon>
        <taxon>Microascales</taxon>
        <taxon>Microascaceae</taxon>
        <taxon>Parascedosporium</taxon>
    </lineage>
</organism>
<dbReference type="GO" id="GO:0071949">
    <property type="term" value="F:FAD binding"/>
    <property type="evidence" value="ECO:0007669"/>
    <property type="project" value="InterPro"/>
</dbReference>
<evidence type="ECO:0000256" key="1">
    <source>
        <dbReference type="ARBA" id="ARBA00007992"/>
    </source>
</evidence>
<accession>A0A9P1H058</accession>
<proteinExistence type="inferred from homology"/>
<protein>
    <recommendedName>
        <fullName evidence="7">FAD-binding domain-containing protein</fullName>
    </recommendedName>
</protein>
<evidence type="ECO:0000256" key="3">
    <source>
        <dbReference type="ARBA" id="ARBA00022827"/>
    </source>
</evidence>
<keyword evidence="9" id="KW-1185">Reference proteome</keyword>
<feature type="region of interest" description="Disordered" evidence="6">
    <location>
        <begin position="450"/>
        <end position="522"/>
    </location>
</feature>
<dbReference type="SUPFAM" id="SSF51905">
    <property type="entry name" value="FAD/NAD(P)-binding domain"/>
    <property type="match status" value="1"/>
</dbReference>
<comment type="caution">
    <text evidence="8">The sequence shown here is derived from an EMBL/GenBank/DDBJ whole genome shotgun (WGS) entry which is preliminary data.</text>
</comment>
<evidence type="ECO:0000313" key="9">
    <source>
        <dbReference type="Proteomes" id="UP000838763"/>
    </source>
</evidence>
<dbReference type="GO" id="GO:0004497">
    <property type="term" value="F:monooxygenase activity"/>
    <property type="evidence" value="ECO:0007669"/>
    <property type="project" value="UniProtKB-KW"/>
</dbReference>
<dbReference type="Gene3D" id="3.50.50.60">
    <property type="entry name" value="FAD/NAD(P)-binding domain"/>
    <property type="match status" value="2"/>
</dbReference>
<evidence type="ECO:0000256" key="5">
    <source>
        <dbReference type="ARBA" id="ARBA00023033"/>
    </source>
</evidence>
<gene>
    <name evidence="8" type="ORF">PPNO1_LOCUS2927</name>
</gene>
<dbReference type="EMBL" id="CALLCH030000007">
    <property type="protein sequence ID" value="CAI4213176.1"/>
    <property type="molecule type" value="Genomic_DNA"/>
</dbReference>
<dbReference type="PANTHER" id="PTHR13789">
    <property type="entry name" value="MONOOXYGENASE"/>
    <property type="match status" value="1"/>
</dbReference>
<sequence>MSWARVPAATMDRHRFLGGPAACLGEHAGKESQNKVDLVHLPYARGATPRLPARLDVIVVGAGLSGLASAIAIALSGHAVTVFEAAKELQEVGAGLQMTPNATRILRRLGIPTRFWEQAAEPTFVQVHRYSGEVLMTDPAFDVGMRAKYGAPFVDVHRVDLQLTLYERARALGVRFHLDERIHSVDFDMPEVITSSGAVFEADLIAASDGDLAYRIVLELDQIADPELADWVRNPSVHFWAGPGAHAVGYSLRAGKMYNIVLLVPDNLPANVYKDTGSVDEMRELFKDWDPILNRFLALVSKVDRWKLMHREELPSGDSCHPMLPYLAQGANSAIEDGTVLGLLLGHLQSKEQLPQALKMYEALRKSRGEAIVKEAFKQRDSFHMVDGPEQEARDALLRAPIKAPYPSRWSCPQVQSWLYGYDAFKEVEEAIAAKPYTSTATQVIPLFPPLSRRRGYQRQSSHSSGPGSSFEGKVPDSKDASGTASSTVAEGEAAKEDKAGEARVEDATPAGKQGAGTTKQRGGLLARLRRILCIE</sequence>
<dbReference type="InterPro" id="IPR002938">
    <property type="entry name" value="FAD-bd"/>
</dbReference>
<dbReference type="SUPFAM" id="SSF54373">
    <property type="entry name" value="FAD-linked reductases, C-terminal domain"/>
    <property type="match status" value="1"/>
</dbReference>
<dbReference type="InterPro" id="IPR050493">
    <property type="entry name" value="FAD-dep_Monooxygenase_BioMet"/>
</dbReference>
<reference evidence="8" key="1">
    <citation type="submission" date="2022-11" db="EMBL/GenBank/DDBJ databases">
        <authorList>
            <person name="Scott C."/>
            <person name="Bruce N."/>
        </authorList>
    </citation>
    <scope>NUCLEOTIDE SEQUENCE</scope>
</reference>
<dbReference type="InterPro" id="IPR036188">
    <property type="entry name" value="FAD/NAD-bd_sf"/>
</dbReference>
<evidence type="ECO:0000256" key="2">
    <source>
        <dbReference type="ARBA" id="ARBA00022630"/>
    </source>
</evidence>
<feature type="compositionally biased region" description="Low complexity" evidence="6">
    <location>
        <begin position="461"/>
        <end position="470"/>
    </location>
</feature>
<evidence type="ECO:0000256" key="6">
    <source>
        <dbReference type="SAM" id="MobiDB-lite"/>
    </source>
</evidence>
<dbReference type="OrthoDB" id="16820at2759"/>
<keyword evidence="4" id="KW-0560">Oxidoreductase</keyword>
<dbReference type="AlphaFoldDB" id="A0A9P1H058"/>
<evidence type="ECO:0000313" key="8">
    <source>
        <dbReference type="EMBL" id="CAI4213176.1"/>
    </source>
</evidence>
<name>A0A9P1H058_9PEZI</name>
<keyword evidence="5" id="KW-0503">Monooxygenase</keyword>
<keyword evidence="2" id="KW-0285">Flavoprotein</keyword>
<feature type="compositionally biased region" description="Basic and acidic residues" evidence="6">
    <location>
        <begin position="493"/>
        <end position="507"/>
    </location>
</feature>
<dbReference type="Proteomes" id="UP000838763">
    <property type="component" value="Unassembled WGS sequence"/>
</dbReference>
<keyword evidence="3" id="KW-0274">FAD</keyword>
<dbReference type="PRINTS" id="PR00420">
    <property type="entry name" value="RNGMNOXGNASE"/>
</dbReference>
<comment type="similarity">
    <text evidence="1">Belongs to the paxM FAD-dependent monooxygenase family.</text>
</comment>
<evidence type="ECO:0000256" key="4">
    <source>
        <dbReference type="ARBA" id="ARBA00023002"/>
    </source>
</evidence>
<dbReference type="PANTHER" id="PTHR13789:SF238">
    <property type="entry name" value="PUTATIVE (AFU_ORTHOLOGUE AFUA_2G01680)-RELATED"/>
    <property type="match status" value="1"/>
</dbReference>
<evidence type="ECO:0000259" key="7">
    <source>
        <dbReference type="Pfam" id="PF01494"/>
    </source>
</evidence>
<dbReference type="Pfam" id="PF01494">
    <property type="entry name" value="FAD_binding_3"/>
    <property type="match status" value="2"/>
</dbReference>
<feature type="domain" description="FAD-binding" evidence="7">
    <location>
        <begin position="317"/>
        <end position="375"/>
    </location>
</feature>